<gene>
    <name evidence="2" type="ORF">AVDCRST_MAG08-950</name>
</gene>
<feature type="compositionally biased region" description="Basic and acidic residues" evidence="1">
    <location>
        <begin position="1"/>
        <end position="10"/>
    </location>
</feature>
<dbReference type="EMBL" id="CADCTG010000106">
    <property type="protein sequence ID" value="CAA9228627.1"/>
    <property type="molecule type" value="Genomic_DNA"/>
</dbReference>
<feature type="region of interest" description="Disordered" evidence="1">
    <location>
        <begin position="1"/>
        <end position="103"/>
    </location>
</feature>
<proteinExistence type="predicted"/>
<feature type="non-terminal residue" evidence="2">
    <location>
        <position position="150"/>
    </location>
</feature>
<protein>
    <submittedName>
        <fullName evidence="2">Uncharacterized protein</fullName>
    </submittedName>
</protein>
<sequence>GEDVHGEARRPGAAGVGAEAAGRSRFGPHACPGAGAAQVRRGLHRRGGRRGGGRQPRHRRTLAQAVLHRRRARRGPSRPPAAAASGEAQDRRGGRGAAGHAGLLHAAGRARELDHAVAGRLVGEAEVRRRARLRRDGAARAQKNEIKPWL</sequence>
<feature type="region of interest" description="Disordered" evidence="1">
    <location>
        <begin position="123"/>
        <end position="150"/>
    </location>
</feature>
<organism evidence="2">
    <name type="scientific">uncultured Acetobacteraceae bacterium</name>
    <dbReference type="NCBI Taxonomy" id="169975"/>
    <lineage>
        <taxon>Bacteria</taxon>
        <taxon>Pseudomonadati</taxon>
        <taxon>Pseudomonadota</taxon>
        <taxon>Alphaproteobacteria</taxon>
        <taxon>Acetobacterales</taxon>
        <taxon>Acetobacteraceae</taxon>
        <taxon>environmental samples</taxon>
    </lineage>
</organism>
<name>A0A6J4HNV2_9PROT</name>
<feature type="compositionally biased region" description="Low complexity" evidence="1">
    <location>
        <begin position="11"/>
        <end position="23"/>
    </location>
</feature>
<evidence type="ECO:0000256" key="1">
    <source>
        <dbReference type="SAM" id="MobiDB-lite"/>
    </source>
</evidence>
<accession>A0A6J4HNV2</accession>
<evidence type="ECO:0000313" key="2">
    <source>
        <dbReference type="EMBL" id="CAA9228627.1"/>
    </source>
</evidence>
<feature type="non-terminal residue" evidence="2">
    <location>
        <position position="1"/>
    </location>
</feature>
<dbReference type="AlphaFoldDB" id="A0A6J4HNV2"/>
<reference evidence="2" key="1">
    <citation type="submission" date="2020-02" db="EMBL/GenBank/DDBJ databases">
        <authorList>
            <person name="Meier V. D."/>
        </authorList>
    </citation>
    <scope>NUCLEOTIDE SEQUENCE</scope>
    <source>
        <strain evidence="2">AVDCRST_MAG08</strain>
    </source>
</reference>
<feature type="compositionally biased region" description="Basic residues" evidence="1">
    <location>
        <begin position="41"/>
        <end position="76"/>
    </location>
</feature>